<dbReference type="Gene3D" id="3.40.50.360">
    <property type="match status" value="1"/>
</dbReference>
<reference evidence="4" key="2">
    <citation type="journal article" date="2022" name="Microbiol. Resour. Announc.">
        <title>Metagenome Sequencing to Explore Phylogenomics of Terrestrial Cyanobacteria.</title>
        <authorList>
            <person name="Ward R.D."/>
            <person name="Stajich J.E."/>
            <person name="Johansen J.R."/>
            <person name="Huntemann M."/>
            <person name="Clum A."/>
            <person name="Foster B."/>
            <person name="Foster B."/>
            <person name="Roux S."/>
            <person name="Palaniappan K."/>
            <person name="Varghese N."/>
            <person name="Mukherjee S."/>
            <person name="Reddy T.B.K."/>
            <person name="Daum C."/>
            <person name="Copeland A."/>
            <person name="Chen I.A."/>
            <person name="Ivanova N.N."/>
            <person name="Kyrpides N.C."/>
            <person name="Shapiro N."/>
            <person name="Eloe-Fadrosh E.A."/>
            <person name="Pietrasiak N."/>
        </authorList>
    </citation>
    <scope>NUCLEOTIDE SEQUENCE</scope>
    <source>
        <strain evidence="4">CPER-KK1</strain>
    </source>
</reference>
<evidence type="ECO:0000256" key="1">
    <source>
        <dbReference type="ARBA" id="ARBA00006252"/>
    </source>
</evidence>
<accession>A0A951UD28</accession>
<name>A0A951UD28_9CYAN</name>
<dbReference type="GO" id="GO:0003955">
    <property type="term" value="F:NAD(P)H dehydrogenase (quinone) activity"/>
    <property type="evidence" value="ECO:0007669"/>
    <property type="project" value="TreeGrafter"/>
</dbReference>
<protein>
    <submittedName>
        <fullName evidence="4">NAD(P)H-dependent oxidoreductase</fullName>
    </submittedName>
</protein>
<keyword evidence="2" id="KW-0560">Oxidoreductase</keyword>
<comment type="caution">
    <text evidence="4">The sequence shown here is derived from an EMBL/GenBank/DDBJ whole genome shotgun (WGS) entry which is preliminary data.</text>
</comment>
<evidence type="ECO:0000259" key="3">
    <source>
        <dbReference type="Pfam" id="PF02525"/>
    </source>
</evidence>
<dbReference type="Proteomes" id="UP000753908">
    <property type="component" value="Unassembled WGS sequence"/>
</dbReference>
<evidence type="ECO:0000313" key="5">
    <source>
        <dbReference type="Proteomes" id="UP000753908"/>
    </source>
</evidence>
<evidence type="ECO:0000313" key="4">
    <source>
        <dbReference type="EMBL" id="MBW4548547.1"/>
    </source>
</evidence>
<dbReference type="PANTHER" id="PTHR10204:SF34">
    <property type="entry name" value="NAD(P)H DEHYDROGENASE [QUINONE] 1 ISOFORM 1"/>
    <property type="match status" value="1"/>
</dbReference>
<dbReference type="EMBL" id="JAHHIF010000064">
    <property type="protein sequence ID" value="MBW4548547.1"/>
    <property type="molecule type" value="Genomic_DNA"/>
</dbReference>
<dbReference type="PANTHER" id="PTHR10204">
    <property type="entry name" value="NAD P H OXIDOREDUCTASE-RELATED"/>
    <property type="match status" value="1"/>
</dbReference>
<reference evidence="4" key="1">
    <citation type="submission" date="2021-05" db="EMBL/GenBank/DDBJ databases">
        <authorList>
            <person name="Pietrasiak N."/>
            <person name="Ward R."/>
            <person name="Stajich J.E."/>
            <person name="Kurbessoian T."/>
        </authorList>
    </citation>
    <scope>NUCLEOTIDE SEQUENCE</scope>
    <source>
        <strain evidence="4">CPER-KK1</strain>
    </source>
</reference>
<proteinExistence type="inferred from homology"/>
<organism evidence="4 5">
    <name type="scientific">Symplocastrum torsivum CPER-KK1</name>
    <dbReference type="NCBI Taxonomy" id="450513"/>
    <lineage>
        <taxon>Bacteria</taxon>
        <taxon>Bacillati</taxon>
        <taxon>Cyanobacteriota</taxon>
        <taxon>Cyanophyceae</taxon>
        <taxon>Oscillatoriophycideae</taxon>
        <taxon>Oscillatoriales</taxon>
        <taxon>Microcoleaceae</taxon>
        <taxon>Symplocastrum</taxon>
    </lineage>
</organism>
<evidence type="ECO:0000256" key="2">
    <source>
        <dbReference type="ARBA" id="ARBA00023002"/>
    </source>
</evidence>
<comment type="similarity">
    <text evidence="1">Belongs to the NAD(P)H dehydrogenase (quinone) family.</text>
</comment>
<dbReference type="Pfam" id="PF02525">
    <property type="entry name" value="Flavodoxin_2"/>
    <property type="match status" value="1"/>
</dbReference>
<dbReference type="AlphaFoldDB" id="A0A951UD28"/>
<gene>
    <name evidence="4" type="ORF">KME25_29555</name>
</gene>
<dbReference type="InterPro" id="IPR051545">
    <property type="entry name" value="NAD(P)H_dehydrogenase_qn"/>
</dbReference>
<dbReference type="SUPFAM" id="SSF52218">
    <property type="entry name" value="Flavoproteins"/>
    <property type="match status" value="1"/>
</dbReference>
<dbReference type="InterPro" id="IPR029039">
    <property type="entry name" value="Flavoprotein-like_sf"/>
</dbReference>
<dbReference type="InterPro" id="IPR003680">
    <property type="entry name" value="Flavodoxin_fold"/>
</dbReference>
<feature type="domain" description="Flavodoxin-like fold" evidence="3">
    <location>
        <begin position="1"/>
        <end position="207"/>
    </location>
</feature>
<sequence>MKVLIVLAHPESKSFNGAMFQTAIDTFKDSGHDVQYSDLHTMRFDPASDRRNFTSVKDPDYFKQQLEEMYATEVGGFIPEIEAEIQKLEWCDLMIWQFPLWWFSVPAILKGWVDRVFVMGRVYGNGHIYETGRFRGKQAMLSLTTGSTEEDYLAGGFNGDIHAILRPIQRGMLQFAGFDVLAPQIVYAPVRQTDAVRQRILNDFSQRLRTIERELPIAVGQY</sequence>
<dbReference type="GO" id="GO:0005829">
    <property type="term" value="C:cytosol"/>
    <property type="evidence" value="ECO:0007669"/>
    <property type="project" value="TreeGrafter"/>
</dbReference>